<proteinExistence type="predicted"/>
<name>A0A445CKM0_ARAHY</name>
<comment type="caution">
    <text evidence="1">The sequence shown here is derived from an EMBL/GenBank/DDBJ whole genome shotgun (WGS) entry which is preliminary data.</text>
</comment>
<evidence type="ECO:0000313" key="2">
    <source>
        <dbReference type="Proteomes" id="UP000289738"/>
    </source>
</evidence>
<dbReference type="Proteomes" id="UP000289738">
    <property type="component" value="Chromosome A06"/>
</dbReference>
<sequence>MEANLTDVANALANKHPFEESSFMRTLDLEAMHAPEFSEYMNADGEFVVGMEFSSREAIIIAMKDYNIRKGVRLSGLGCDWLIRVSMISRKYCLVIRRYNGSHTCTRATISQDHSKLDSNTIAEVIKSLVETDSSIKKAWLAKQKSVEKYLEVGKHCMKFCPYGLRPCVIRSHQQSVHFETMHAYQGDDLEDETHLSEEYLSVIKSG</sequence>
<evidence type="ECO:0008006" key="3">
    <source>
        <dbReference type="Google" id="ProtNLM"/>
    </source>
</evidence>
<keyword evidence="2" id="KW-1185">Reference proteome</keyword>
<dbReference type="EMBL" id="SDMP01000006">
    <property type="protein sequence ID" value="RYR51475.1"/>
    <property type="molecule type" value="Genomic_DNA"/>
</dbReference>
<organism evidence="1 2">
    <name type="scientific">Arachis hypogaea</name>
    <name type="common">Peanut</name>
    <dbReference type="NCBI Taxonomy" id="3818"/>
    <lineage>
        <taxon>Eukaryota</taxon>
        <taxon>Viridiplantae</taxon>
        <taxon>Streptophyta</taxon>
        <taxon>Embryophyta</taxon>
        <taxon>Tracheophyta</taxon>
        <taxon>Spermatophyta</taxon>
        <taxon>Magnoliopsida</taxon>
        <taxon>eudicotyledons</taxon>
        <taxon>Gunneridae</taxon>
        <taxon>Pentapetalae</taxon>
        <taxon>rosids</taxon>
        <taxon>fabids</taxon>
        <taxon>Fabales</taxon>
        <taxon>Fabaceae</taxon>
        <taxon>Papilionoideae</taxon>
        <taxon>50 kb inversion clade</taxon>
        <taxon>dalbergioids sensu lato</taxon>
        <taxon>Dalbergieae</taxon>
        <taxon>Pterocarpus clade</taxon>
        <taxon>Arachis</taxon>
    </lineage>
</organism>
<gene>
    <name evidence="1" type="ORF">Ahy_A06g026491</name>
</gene>
<protein>
    <recommendedName>
        <fullName evidence="3">Transposase MuDR plant domain-containing protein</fullName>
    </recommendedName>
</protein>
<reference evidence="1 2" key="1">
    <citation type="submission" date="2019-01" db="EMBL/GenBank/DDBJ databases">
        <title>Sequencing of cultivated peanut Arachis hypogaea provides insights into genome evolution and oil improvement.</title>
        <authorList>
            <person name="Chen X."/>
        </authorList>
    </citation>
    <scope>NUCLEOTIDE SEQUENCE [LARGE SCALE GENOMIC DNA]</scope>
    <source>
        <strain evidence="2">cv. Fuhuasheng</strain>
        <tissue evidence="1">Leaves</tissue>
    </source>
</reference>
<dbReference type="AlphaFoldDB" id="A0A445CKM0"/>
<accession>A0A445CKM0</accession>
<evidence type="ECO:0000313" key="1">
    <source>
        <dbReference type="EMBL" id="RYR51475.1"/>
    </source>
</evidence>